<reference evidence="4 5" key="1">
    <citation type="journal article" date="2018" name="Mol. Biol. Evol.">
        <title>Broad Genomic Sampling Reveals a Smut Pathogenic Ancestry of the Fungal Clade Ustilaginomycotina.</title>
        <authorList>
            <person name="Kijpornyongpan T."/>
            <person name="Mondo S.J."/>
            <person name="Barry K."/>
            <person name="Sandor L."/>
            <person name="Lee J."/>
            <person name="Lipzen A."/>
            <person name="Pangilinan J."/>
            <person name="LaButti K."/>
            <person name="Hainaut M."/>
            <person name="Henrissat B."/>
            <person name="Grigoriev I.V."/>
            <person name="Spatafora J.W."/>
            <person name="Aime M.C."/>
        </authorList>
    </citation>
    <scope>NUCLEOTIDE SEQUENCE [LARGE SCALE GENOMIC DNA]</scope>
    <source>
        <strain evidence="4 5">MCA 4718</strain>
    </source>
</reference>
<dbReference type="Gene3D" id="3.40.50.1820">
    <property type="entry name" value="alpha/beta hydrolase"/>
    <property type="match status" value="2"/>
</dbReference>
<dbReference type="RefSeq" id="XP_025348779.1">
    <property type="nucleotide sequence ID" value="XM_025492322.1"/>
</dbReference>
<feature type="compositionally biased region" description="Low complexity" evidence="2">
    <location>
        <begin position="828"/>
        <end position="840"/>
    </location>
</feature>
<feature type="active site" evidence="1">
    <location>
        <position position="300"/>
    </location>
</feature>
<dbReference type="Pfam" id="PF07859">
    <property type="entry name" value="Abhydrolase_3"/>
    <property type="match status" value="2"/>
</dbReference>
<proteinExistence type="predicted"/>
<organism evidence="4 5">
    <name type="scientific">Pseudomicrostroma glucosiphilum</name>
    <dbReference type="NCBI Taxonomy" id="1684307"/>
    <lineage>
        <taxon>Eukaryota</taxon>
        <taxon>Fungi</taxon>
        <taxon>Dikarya</taxon>
        <taxon>Basidiomycota</taxon>
        <taxon>Ustilaginomycotina</taxon>
        <taxon>Exobasidiomycetes</taxon>
        <taxon>Microstromatales</taxon>
        <taxon>Microstromatales incertae sedis</taxon>
        <taxon>Pseudomicrostroma</taxon>
    </lineage>
</organism>
<feature type="compositionally biased region" description="Low complexity" evidence="2">
    <location>
        <begin position="762"/>
        <end position="775"/>
    </location>
</feature>
<dbReference type="SUPFAM" id="SSF53474">
    <property type="entry name" value="alpha/beta-Hydrolases"/>
    <property type="match status" value="1"/>
</dbReference>
<accession>A0A316U8V9</accession>
<feature type="compositionally biased region" description="Low complexity" evidence="2">
    <location>
        <begin position="421"/>
        <end position="434"/>
    </location>
</feature>
<feature type="compositionally biased region" description="Low complexity" evidence="2">
    <location>
        <begin position="900"/>
        <end position="930"/>
    </location>
</feature>
<keyword evidence="5" id="KW-1185">Reference proteome</keyword>
<evidence type="ECO:0000256" key="2">
    <source>
        <dbReference type="SAM" id="MobiDB-lite"/>
    </source>
</evidence>
<feature type="compositionally biased region" description="Low complexity" evidence="2">
    <location>
        <begin position="973"/>
        <end position="986"/>
    </location>
</feature>
<keyword evidence="4" id="KW-0378">Hydrolase</keyword>
<protein>
    <submittedName>
        <fullName evidence="4">Alpha/beta-hydrolase</fullName>
    </submittedName>
</protein>
<dbReference type="GeneID" id="37014056"/>
<evidence type="ECO:0000259" key="3">
    <source>
        <dbReference type="Pfam" id="PF07859"/>
    </source>
</evidence>
<name>A0A316U8V9_9BASI</name>
<feature type="compositionally biased region" description="Gly residues" evidence="2">
    <location>
        <begin position="987"/>
        <end position="1009"/>
    </location>
</feature>
<evidence type="ECO:0000313" key="4">
    <source>
        <dbReference type="EMBL" id="PWN21619.1"/>
    </source>
</evidence>
<dbReference type="PANTHER" id="PTHR23025:SF3">
    <property type="entry name" value="HORMONE-SENSITIVE LIPASE"/>
    <property type="match status" value="1"/>
</dbReference>
<feature type="compositionally biased region" description="Acidic residues" evidence="2">
    <location>
        <begin position="1174"/>
        <end position="1183"/>
    </location>
</feature>
<feature type="compositionally biased region" description="Polar residues" evidence="2">
    <location>
        <begin position="440"/>
        <end position="457"/>
    </location>
</feature>
<dbReference type="GO" id="GO:0005829">
    <property type="term" value="C:cytosol"/>
    <property type="evidence" value="ECO:0007669"/>
    <property type="project" value="TreeGrafter"/>
</dbReference>
<dbReference type="InterPro" id="IPR013094">
    <property type="entry name" value="AB_hydrolase_3"/>
</dbReference>
<feature type="domain" description="Alpha/beta hydrolase fold-3" evidence="3">
    <location>
        <begin position="221"/>
        <end position="352"/>
    </location>
</feature>
<feature type="compositionally biased region" description="Acidic residues" evidence="2">
    <location>
        <begin position="1142"/>
        <end position="1164"/>
    </location>
</feature>
<dbReference type="GO" id="GO:0019433">
    <property type="term" value="P:triglyceride catabolic process"/>
    <property type="evidence" value="ECO:0007669"/>
    <property type="project" value="TreeGrafter"/>
</dbReference>
<feature type="region of interest" description="Disordered" evidence="2">
    <location>
        <begin position="379"/>
        <end position="457"/>
    </location>
</feature>
<dbReference type="GO" id="GO:0004771">
    <property type="term" value="F:sterol ester esterase activity"/>
    <property type="evidence" value="ECO:0007669"/>
    <property type="project" value="TreeGrafter"/>
</dbReference>
<dbReference type="PANTHER" id="PTHR23025">
    <property type="entry name" value="TRIACYLGLYCEROL LIPASE"/>
    <property type="match status" value="1"/>
</dbReference>
<feature type="domain" description="Alpha/beta hydrolase fold-3" evidence="3">
    <location>
        <begin position="558"/>
        <end position="633"/>
    </location>
</feature>
<feature type="region of interest" description="Disordered" evidence="2">
    <location>
        <begin position="737"/>
        <end position="1033"/>
    </location>
</feature>
<dbReference type="STRING" id="1684307.A0A316U8V9"/>
<dbReference type="InterPro" id="IPR033140">
    <property type="entry name" value="Lipase_GDXG_put_SER_AS"/>
</dbReference>
<dbReference type="EMBL" id="KZ819325">
    <property type="protein sequence ID" value="PWN21619.1"/>
    <property type="molecule type" value="Genomic_DNA"/>
</dbReference>
<evidence type="ECO:0000313" key="5">
    <source>
        <dbReference type="Proteomes" id="UP000245942"/>
    </source>
</evidence>
<feature type="region of interest" description="Disordered" evidence="2">
    <location>
        <begin position="476"/>
        <end position="502"/>
    </location>
</feature>
<feature type="compositionally biased region" description="Polar residues" evidence="2">
    <location>
        <begin position="1092"/>
        <end position="1102"/>
    </location>
</feature>
<dbReference type="OrthoDB" id="5570009at2759"/>
<gene>
    <name evidence="4" type="ORF">BCV69DRAFT_282338</name>
</gene>
<dbReference type="AlphaFoldDB" id="A0A316U8V9"/>
<dbReference type="Proteomes" id="UP000245942">
    <property type="component" value="Unassembled WGS sequence"/>
</dbReference>
<dbReference type="GO" id="GO:0004806">
    <property type="term" value="F:triacylglycerol lipase activity"/>
    <property type="evidence" value="ECO:0007669"/>
    <property type="project" value="TreeGrafter"/>
</dbReference>
<sequence>MIDHLLGRPSTSLKRLQVLAVLAFWGAVLKRSPREGPARSKWIRWANKRMGRYSPWKVVLSTLMCLYAFRHVDAVFGFGAPEPLAAMYSRSFYRVTWIVTALDAGFATAMNVRPIWLRDLLSVIFSAYYIVFANEADEKLRRYRAFCTLDMMRYTWEKTSNNPYVRLATWFHRPSLPIARPILLPRPTVGAHSKRPINAWLFYASGKEAELAKEEELYLDFPGGGFICMSPRDHEERLRQLAKEMERPVLAIDYCKAPEYPYPFALEECFDVYRTLIETRGKAIGMSGSSRFRMILSGDSAGGNLATGVMLKILEYPQPHIKSAFAALSGSPKPPPLPKPLCMILAYPSLNFSFTAWMQPDHLRVLKAQSEVNLQNLQMQAAQAEEDSKAGRKGSPLRPRSRSRSRQSSSASLSGIRAEQTQKALQEQRQQQQQDKSRARTSQPPKGRPPTSSVDKSYTSLANQAQLHLAERARFADAEPASDDNASPLPTPQYTTAADTQDRENLAWQSDLWYAASEDEERQRQLAASQQKADAERSERRKKTSTGGTRLTMTSMAGYFQDRILTQSMMRSMALLYVGPRRQPDFDKDYLLSPIVAPAKLLAEFPPVLFICGEKDPICDDTVVFAGRIREAKLAKQAEIKSRRAGASARFGEGLRMSVGGPSRQGGAAEAEAAAVDPIEEEDVEDWVQMRIIASVSHGLLQMVALWPEAKHIISFISAWSVETFEEEEDRLFELRQQQEASRPTKAQTLPVPSGRGHDGSARQGRQGAAAGAQRTSKLDANGQALDGGVIADEEDDDEPLSFTPKRMRSPSVQSPRSPAGDHPATFGGAAAAAGSSSSARSPQWTGHGNGSAGPPKGPLQLPAIAALKGEPPGVGASGGQGTAPSIDKQQGGGSGSGTSGSPSSNGNEGRTPSARSTTAPPGAATTSSRNRPSSFSDVRATRAHLASAAGLRPPPAELEASAGTSAADGGVRRSSFGGISRSRSPIGGGGGVNGSSHGGGGGAAGAAGSGSTTARGTGVGLGAEKGTMDSRTRALLINEESLLQRRRDEAILGLQQGGGGGGGGPNGNGNGSSATGGSASGQNTERGRGQSGSRNRTRTQSQAHAQSRGRGRGRRGQTGGAAAGVDAAAGGGGGSAIGSSSEEEEEGSEEDDQEEEGEGEEERSYESTLDGDRDGEEGEGDSLDGAGAVAGAGAGVGSAASRGRKRG</sequence>
<dbReference type="InterPro" id="IPR029058">
    <property type="entry name" value="AB_hydrolase_fold"/>
</dbReference>
<feature type="compositionally biased region" description="Gly residues" evidence="2">
    <location>
        <begin position="1056"/>
        <end position="1071"/>
    </location>
</feature>
<dbReference type="PROSITE" id="PS01174">
    <property type="entry name" value="LIPASE_GDXG_SER"/>
    <property type="match status" value="1"/>
</dbReference>
<evidence type="ECO:0000256" key="1">
    <source>
        <dbReference type="PROSITE-ProRule" id="PRU10038"/>
    </source>
</evidence>
<feature type="compositionally biased region" description="Low complexity" evidence="2">
    <location>
        <begin position="1072"/>
        <end position="1085"/>
    </location>
</feature>
<feature type="region of interest" description="Disordered" evidence="2">
    <location>
        <begin position="1049"/>
        <end position="1208"/>
    </location>
</feature>
<feature type="region of interest" description="Disordered" evidence="2">
    <location>
        <begin position="519"/>
        <end position="549"/>
    </location>
</feature>